<dbReference type="OrthoDB" id="2917700at2"/>
<keyword evidence="2" id="KW-1185">Reference proteome</keyword>
<comment type="caution">
    <text evidence="1">The sequence shown here is derived from an EMBL/GenBank/DDBJ whole genome shotgun (WGS) entry which is preliminary data.</text>
</comment>
<evidence type="ECO:0000313" key="1">
    <source>
        <dbReference type="EMBL" id="KXZ22328.1"/>
    </source>
</evidence>
<reference evidence="2" key="1">
    <citation type="submission" date="2016-02" db="EMBL/GenBank/DDBJ databases">
        <authorList>
            <person name="Dunlap C."/>
        </authorList>
    </citation>
    <scope>NUCLEOTIDE SEQUENCE [LARGE SCALE GENOMIC DNA]</scope>
    <source>
        <strain evidence="2">NRRL B-41092</strain>
    </source>
</reference>
<accession>A0A150FCW2</accession>
<dbReference type="Proteomes" id="UP000075430">
    <property type="component" value="Unassembled WGS sequence"/>
</dbReference>
<dbReference type="EMBL" id="LSBA01000005">
    <property type="protein sequence ID" value="KXZ22328.1"/>
    <property type="molecule type" value="Genomic_DNA"/>
</dbReference>
<organism evidence="1 2">
    <name type="scientific">Bacillus nakamurai</name>
    <dbReference type="NCBI Taxonomy" id="1793963"/>
    <lineage>
        <taxon>Bacteria</taxon>
        <taxon>Bacillati</taxon>
        <taxon>Bacillota</taxon>
        <taxon>Bacilli</taxon>
        <taxon>Bacillales</taxon>
        <taxon>Bacillaceae</taxon>
        <taxon>Bacillus</taxon>
    </lineage>
</organism>
<sequence>MAKGKKEYSFEKCTVNVDEDQIIEYKNDGIHIHSLSKYLREIESKTEPIDFTLKSDSEVVPLETEGLSE</sequence>
<gene>
    <name evidence="1" type="ORF">AXI58_10070</name>
</gene>
<evidence type="ECO:0000313" key="2">
    <source>
        <dbReference type="Proteomes" id="UP000075430"/>
    </source>
</evidence>
<dbReference type="RefSeq" id="WP_061520673.1">
    <property type="nucleotide sequence ID" value="NZ_JARLZY010000019.1"/>
</dbReference>
<protein>
    <submittedName>
        <fullName evidence="1">Uncharacterized protein</fullName>
    </submittedName>
</protein>
<dbReference type="AlphaFoldDB" id="A0A150FCW2"/>
<dbReference type="STRING" id="1793963.AXI58_10070"/>
<proteinExistence type="predicted"/>
<name>A0A150FCW2_9BACI</name>